<proteinExistence type="predicted"/>
<reference evidence="2" key="1">
    <citation type="submission" date="2016-11" db="UniProtKB">
        <authorList>
            <consortium name="WormBaseParasite"/>
        </authorList>
    </citation>
    <scope>IDENTIFICATION</scope>
    <source>
        <strain evidence="2">KR3021</strain>
    </source>
</reference>
<protein>
    <submittedName>
        <fullName evidence="2">Serpentine receptor class gamma</fullName>
    </submittedName>
</protein>
<evidence type="ECO:0000313" key="2">
    <source>
        <dbReference type="WBParaSite" id="RSKR_0000709000.1"/>
    </source>
</evidence>
<evidence type="ECO:0000313" key="1">
    <source>
        <dbReference type="Proteomes" id="UP000095286"/>
    </source>
</evidence>
<dbReference type="Proteomes" id="UP000095286">
    <property type="component" value="Unplaced"/>
</dbReference>
<organism evidence="1 2">
    <name type="scientific">Rhabditophanes sp. KR3021</name>
    <dbReference type="NCBI Taxonomy" id="114890"/>
    <lineage>
        <taxon>Eukaryota</taxon>
        <taxon>Metazoa</taxon>
        <taxon>Ecdysozoa</taxon>
        <taxon>Nematoda</taxon>
        <taxon>Chromadorea</taxon>
        <taxon>Rhabditida</taxon>
        <taxon>Tylenchina</taxon>
        <taxon>Panagrolaimomorpha</taxon>
        <taxon>Strongyloidoidea</taxon>
        <taxon>Alloionematidae</taxon>
        <taxon>Rhabditophanes</taxon>
    </lineage>
</organism>
<accession>A0AC35U3B6</accession>
<sequence>MFIVDSKPVFLKDSGYHIYQMVDSNISWINTSIMTFFSTLVALVSLVLNVINIKKYNKIMKSHKSKYESAKAGFYIMYCAILNFGEICFASLYIFRMYYLIVGDSQSRAVVSTFTNYSASVITLVQPIAILLLNRPIRKIFYQFMTFHKPYDKPFSNL</sequence>
<name>A0AC35U3B6_9BILA</name>
<dbReference type="WBParaSite" id="RSKR_0000709000.1">
    <property type="protein sequence ID" value="RSKR_0000709000.1"/>
    <property type="gene ID" value="RSKR_0000709000"/>
</dbReference>